<dbReference type="Gene3D" id="3.30.420.10">
    <property type="entry name" value="Ribonuclease H-like superfamily/Ribonuclease H"/>
    <property type="match status" value="1"/>
</dbReference>
<dbReference type="Pfam" id="PF03184">
    <property type="entry name" value="DDE_1"/>
    <property type="match status" value="1"/>
</dbReference>
<feature type="domain" description="DDE-1" evidence="1">
    <location>
        <begin position="97"/>
        <end position="230"/>
    </location>
</feature>
<proteinExistence type="predicted"/>
<accession>A0A8S1AM81</accession>
<dbReference type="AlphaFoldDB" id="A0A8S1AM81"/>
<dbReference type="EMBL" id="CADEBD010000328">
    <property type="protein sequence ID" value="CAB3246499.1"/>
    <property type="molecule type" value="Genomic_DNA"/>
</dbReference>
<dbReference type="InterPro" id="IPR036397">
    <property type="entry name" value="RNaseH_sf"/>
</dbReference>
<dbReference type="PANTHER" id="PTHR19303">
    <property type="entry name" value="TRANSPOSON"/>
    <property type="match status" value="1"/>
</dbReference>
<evidence type="ECO:0000259" key="1">
    <source>
        <dbReference type="Pfam" id="PF03184"/>
    </source>
</evidence>
<dbReference type="OrthoDB" id="10056939at2759"/>
<comment type="caution">
    <text evidence="2">The sequence shown here is derived from an EMBL/GenBank/DDBJ whole genome shotgun (WGS) entry which is preliminary data.</text>
</comment>
<dbReference type="PANTHER" id="PTHR19303:SF57">
    <property type="entry name" value="HTH CENPB-TYPE DOMAIN-CONTAINING PROTEIN"/>
    <property type="match status" value="1"/>
</dbReference>
<protein>
    <recommendedName>
        <fullName evidence="1">DDE-1 domain-containing protein</fullName>
    </recommendedName>
</protein>
<sequence>MPGPDYATRFLKRHQNSISLRMCQNIKKSRAQVSPDTINEYFQELEESLKEIDPKNIVNYDETNLSDDPGRKKVIVKRGTKYPERVLNQSKSSIYIMMAGTAAGELLPPYVIYKANNIYDTWTTGRPKGTRFNRTASGWIDGSTFEDYIKSIIIPFFKDKSGNKVMIGDNLSSHLSIEVIRMCEQHNISFIFLPANSTHLTQPLDIAFFRPMKIAWRIILLKWKKTDGRTQASVPKGCFPRLLKLLINELSENVETNLKAGFRKVGIIPVDCNQVLSRLPSNENEDPDKSRYAVDKLVLQILKEMRYDTMNIKEPTRKRKLHAESGKSLRNIDDDNLESTSEHEITNKIVKICKQGNKKKKVIVIPGKSVNIDPESNDSENKEIENTDPENILIHKSTKKKEVLQLIDKLKNDLMDKDRTESKRSMLNSDKKNEEIDINRLPLVCVDEYDIINNSQEDEELLINNYIDESVSSIDYLPNIETEEIFSEIIDPLQGEMCENGNSKVLEKNEEKKVEDKKIEIISVEKVENARCGVNLRKCKKIPLNTVINIKKEKTQRTKNMKEVPVRRGSYYKNDADILRDLTDNNF</sequence>
<name>A0A8S1AM81_ARCPL</name>
<dbReference type="GO" id="GO:0005634">
    <property type="term" value="C:nucleus"/>
    <property type="evidence" value="ECO:0007669"/>
    <property type="project" value="TreeGrafter"/>
</dbReference>
<evidence type="ECO:0000313" key="3">
    <source>
        <dbReference type="Proteomes" id="UP000494256"/>
    </source>
</evidence>
<evidence type="ECO:0000313" key="2">
    <source>
        <dbReference type="EMBL" id="CAB3246499.1"/>
    </source>
</evidence>
<reference evidence="2 3" key="1">
    <citation type="submission" date="2020-04" db="EMBL/GenBank/DDBJ databases">
        <authorList>
            <person name="Wallbank WR R."/>
            <person name="Pardo Diaz C."/>
            <person name="Kozak K."/>
            <person name="Martin S."/>
            <person name="Jiggins C."/>
            <person name="Moest M."/>
            <person name="Warren A I."/>
            <person name="Byers J.R.P. K."/>
            <person name="Montejo-Kovacevich G."/>
            <person name="Yen C E."/>
        </authorList>
    </citation>
    <scope>NUCLEOTIDE SEQUENCE [LARGE SCALE GENOMIC DNA]</scope>
</reference>
<organism evidence="2 3">
    <name type="scientific">Arctia plantaginis</name>
    <name type="common">Wood tiger moth</name>
    <name type="synonym">Phalaena plantaginis</name>
    <dbReference type="NCBI Taxonomy" id="874455"/>
    <lineage>
        <taxon>Eukaryota</taxon>
        <taxon>Metazoa</taxon>
        <taxon>Ecdysozoa</taxon>
        <taxon>Arthropoda</taxon>
        <taxon>Hexapoda</taxon>
        <taxon>Insecta</taxon>
        <taxon>Pterygota</taxon>
        <taxon>Neoptera</taxon>
        <taxon>Endopterygota</taxon>
        <taxon>Lepidoptera</taxon>
        <taxon>Glossata</taxon>
        <taxon>Ditrysia</taxon>
        <taxon>Noctuoidea</taxon>
        <taxon>Erebidae</taxon>
        <taxon>Arctiinae</taxon>
        <taxon>Arctia</taxon>
    </lineage>
</organism>
<gene>
    <name evidence="2" type="ORF">APLA_LOCUS11545</name>
</gene>
<dbReference type="Proteomes" id="UP000494256">
    <property type="component" value="Unassembled WGS sequence"/>
</dbReference>
<dbReference type="InterPro" id="IPR004875">
    <property type="entry name" value="DDE_SF_endonuclease_dom"/>
</dbReference>
<dbReference type="InterPro" id="IPR050863">
    <property type="entry name" value="CenT-Element_Derived"/>
</dbReference>
<dbReference type="GO" id="GO:0003677">
    <property type="term" value="F:DNA binding"/>
    <property type="evidence" value="ECO:0007669"/>
    <property type="project" value="TreeGrafter"/>
</dbReference>